<comment type="caution">
    <text evidence="2">The sequence shown here is derived from an EMBL/GenBank/DDBJ whole genome shotgun (WGS) entry which is preliminary data.</text>
</comment>
<keyword evidence="1" id="KW-1133">Transmembrane helix</keyword>
<feature type="transmembrane region" description="Helical" evidence="1">
    <location>
        <begin position="12"/>
        <end position="31"/>
    </location>
</feature>
<feature type="transmembrane region" description="Helical" evidence="1">
    <location>
        <begin position="106"/>
        <end position="126"/>
    </location>
</feature>
<evidence type="ECO:0000256" key="1">
    <source>
        <dbReference type="SAM" id="Phobius"/>
    </source>
</evidence>
<feature type="transmembrane region" description="Helical" evidence="1">
    <location>
        <begin position="133"/>
        <end position="151"/>
    </location>
</feature>
<dbReference type="AlphaFoldDB" id="A0A852VHQ6"/>
<feature type="transmembrane region" description="Helical" evidence="1">
    <location>
        <begin position="157"/>
        <end position="176"/>
    </location>
</feature>
<sequence>MFREIENRKPDWEMCSAIVAGVLGVVFLLPFLKAASEYSGYYYIKSVSGHIVSHSYMWMLISDLNISKSIKNDVQLLLIFVVGLLIGTVIYQTIRGKCELPNAELVFLILISAVPLFGYVLAVLVTHVLETRFVLGAVVGLLSLLAIGMSIVFKRRLIVNAVMVALFVTSLVSGAAKIKGQRATTRKVLEWLVLPNETKDALHARQGQPVYLANWDVFASINYYTRDPEIRKQFAMFYSMSLEKSCCGTGYDTMTRTMLNTQNITHTIVQSYEDLIKEPGEHLVYLPKSEGDWEWTRKALFASHAQMRTLGPMLDGDLVSVISPSGTQ</sequence>
<reference evidence="2 3" key="1">
    <citation type="submission" date="2020-07" db="EMBL/GenBank/DDBJ databases">
        <title>Genomic Encyclopedia of Type Strains, Phase IV (KMG-V): Genome sequencing to study the core and pangenomes of soil and plant-associated prokaryotes.</title>
        <authorList>
            <person name="Whitman W."/>
        </authorList>
    </citation>
    <scope>NUCLEOTIDE SEQUENCE [LARGE SCALE GENOMIC DNA]</scope>
    <source>
        <strain evidence="2 3">M8UP22</strain>
    </source>
</reference>
<keyword evidence="1" id="KW-0812">Transmembrane</keyword>
<evidence type="ECO:0000313" key="3">
    <source>
        <dbReference type="Proteomes" id="UP000564385"/>
    </source>
</evidence>
<gene>
    <name evidence="2" type="ORF">HDF08_002823</name>
</gene>
<keyword evidence="1" id="KW-0472">Membrane</keyword>
<dbReference type="Proteomes" id="UP000564385">
    <property type="component" value="Unassembled WGS sequence"/>
</dbReference>
<accession>A0A852VHQ6</accession>
<dbReference type="EMBL" id="JACCCU010000002">
    <property type="protein sequence ID" value="NYF90721.1"/>
    <property type="molecule type" value="Genomic_DNA"/>
</dbReference>
<protein>
    <submittedName>
        <fullName evidence="2">Uncharacterized protein</fullName>
    </submittedName>
</protein>
<organism evidence="2 3">
    <name type="scientific">Tunturiibacter lichenicola</name>
    <dbReference type="NCBI Taxonomy" id="2051959"/>
    <lineage>
        <taxon>Bacteria</taxon>
        <taxon>Pseudomonadati</taxon>
        <taxon>Acidobacteriota</taxon>
        <taxon>Terriglobia</taxon>
        <taxon>Terriglobales</taxon>
        <taxon>Acidobacteriaceae</taxon>
        <taxon>Tunturiibacter</taxon>
    </lineage>
</organism>
<proteinExistence type="predicted"/>
<name>A0A852VHQ6_9BACT</name>
<feature type="transmembrane region" description="Helical" evidence="1">
    <location>
        <begin position="74"/>
        <end position="94"/>
    </location>
</feature>
<evidence type="ECO:0000313" key="2">
    <source>
        <dbReference type="EMBL" id="NYF90721.1"/>
    </source>
</evidence>